<dbReference type="Pfam" id="PF00072">
    <property type="entry name" value="Response_reg"/>
    <property type="match status" value="1"/>
</dbReference>
<comment type="caution">
    <text evidence="6">The sequence shown here is derived from an EMBL/GenBank/DDBJ whole genome shotgun (WGS) entry which is preliminary data.</text>
</comment>
<feature type="domain" description="GGDEF" evidence="5">
    <location>
        <begin position="169"/>
        <end position="305"/>
    </location>
</feature>
<dbReference type="InterPro" id="IPR043128">
    <property type="entry name" value="Rev_trsase/Diguanyl_cyclase"/>
</dbReference>
<protein>
    <recommendedName>
        <fullName evidence="1">diguanylate cyclase</fullName>
        <ecNumber evidence="1">2.7.7.65</ecNumber>
    </recommendedName>
</protein>
<dbReference type="GO" id="GO:0052621">
    <property type="term" value="F:diguanylate cyclase activity"/>
    <property type="evidence" value="ECO:0007669"/>
    <property type="project" value="UniProtKB-EC"/>
</dbReference>
<evidence type="ECO:0000256" key="1">
    <source>
        <dbReference type="ARBA" id="ARBA00012528"/>
    </source>
</evidence>
<dbReference type="EC" id="2.7.7.65" evidence="1"/>
<dbReference type="PANTHER" id="PTHR45138:SF9">
    <property type="entry name" value="DIGUANYLATE CYCLASE DGCM-RELATED"/>
    <property type="match status" value="1"/>
</dbReference>
<evidence type="ECO:0000256" key="3">
    <source>
        <dbReference type="PROSITE-ProRule" id="PRU00169"/>
    </source>
</evidence>
<evidence type="ECO:0000313" key="7">
    <source>
        <dbReference type="Proteomes" id="UP001595453"/>
    </source>
</evidence>
<name>A0ABV7CI76_9GAMM</name>
<dbReference type="EMBL" id="JBHRSD010000011">
    <property type="protein sequence ID" value="MFC3032297.1"/>
    <property type="molecule type" value="Genomic_DNA"/>
</dbReference>
<dbReference type="PANTHER" id="PTHR45138">
    <property type="entry name" value="REGULATORY COMPONENTS OF SENSORY TRANSDUCTION SYSTEM"/>
    <property type="match status" value="1"/>
</dbReference>
<comment type="caution">
    <text evidence="3">Lacks conserved residue(s) required for the propagation of feature annotation.</text>
</comment>
<reference evidence="7" key="1">
    <citation type="journal article" date="2019" name="Int. J. Syst. Evol. Microbiol.">
        <title>The Global Catalogue of Microorganisms (GCM) 10K type strain sequencing project: providing services to taxonomists for standard genome sequencing and annotation.</title>
        <authorList>
            <consortium name="The Broad Institute Genomics Platform"/>
            <consortium name="The Broad Institute Genome Sequencing Center for Infectious Disease"/>
            <person name="Wu L."/>
            <person name="Ma J."/>
        </authorList>
    </citation>
    <scope>NUCLEOTIDE SEQUENCE [LARGE SCALE GENOMIC DNA]</scope>
    <source>
        <strain evidence="7">KCTC 42730</strain>
    </source>
</reference>
<dbReference type="PROSITE" id="PS50887">
    <property type="entry name" value="GGDEF"/>
    <property type="match status" value="1"/>
</dbReference>
<proteinExistence type="predicted"/>
<evidence type="ECO:0000256" key="2">
    <source>
        <dbReference type="ARBA" id="ARBA00034247"/>
    </source>
</evidence>
<dbReference type="CDD" id="cd01949">
    <property type="entry name" value="GGDEF"/>
    <property type="match status" value="1"/>
</dbReference>
<sequence>MTEVLENTLGHIAVMEDDDIHYLVITKILGKTYQLQRSWSANACLELSQKELPALFILKSEAPGLSGIELCKLLKAQLETKDIPVIFITAHSDENFLSQCWQAGASDVIRRPANPVDLAARVKVQLMQIQKIRTLTSNLMIDPQTGVFSKQYLLEEMKAKLRESRRGKTALGLLMVDIDYFSVYNQVYGDLQGDRCLAQVAEAISSSLFRGGDSVARVGGEEFICIVPGADENGMAVIAARIQQAISGLKLQFKEAETGLVSVSIGGYCEPVVTNTQLTHWIEAVQGALHKAKITGKNCYAISTAKDISE</sequence>
<dbReference type="Gene3D" id="3.40.50.2300">
    <property type="match status" value="1"/>
</dbReference>
<dbReference type="Pfam" id="PF00990">
    <property type="entry name" value="GGDEF"/>
    <property type="match status" value="1"/>
</dbReference>
<dbReference type="SMART" id="SM00448">
    <property type="entry name" value="REC"/>
    <property type="match status" value="1"/>
</dbReference>
<dbReference type="PROSITE" id="PS50110">
    <property type="entry name" value="RESPONSE_REGULATORY"/>
    <property type="match status" value="1"/>
</dbReference>
<dbReference type="Proteomes" id="UP001595453">
    <property type="component" value="Unassembled WGS sequence"/>
</dbReference>
<dbReference type="InterPro" id="IPR000160">
    <property type="entry name" value="GGDEF_dom"/>
</dbReference>
<keyword evidence="6" id="KW-0548">Nucleotidyltransferase</keyword>
<dbReference type="InterPro" id="IPR011006">
    <property type="entry name" value="CheY-like_superfamily"/>
</dbReference>
<evidence type="ECO:0000313" key="6">
    <source>
        <dbReference type="EMBL" id="MFC3032297.1"/>
    </source>
</evidence>
<keyword evidence="6" id="KW-0808">Transferase</keyword>
<dbReference type="SMART" id="SM00267">
    <property type="entry name" value="GGDEF"/>
    <property type="match status" value="1"/>
</dbReference>
<keyword evidence="7" id="KW-1185">Reference proteome</keyword>
<dbReference type="RefSeq" id="WP_377122608.1">
    <property type="nucleotide sequence ID" value="NZ_JBHRSD010000011.1"/>
</dbReference>
<evidence type="ECO:0000259" key="4">
    <source>
        <dbReference type="PROSITE" id="PS50110"/>
    </source>
</evidence>
<feature type="domain" description="Response regulatory" evidence="4">
    <location>
        <begin position="11"/>
        <end position="126"/>
    </location>
</feature>
<dbReference type="SUPFAM" id="SSF52172">
    <property type="entry name" value="CheY-like"/>
    <property type="match status" value="1"/>
</dbReference>
<dbReference type="SUPFAM" id="SSF55073">
    <property type="entry name" value="Nucleotide cyclase"/>
    <property type="match status" value="1"/>
</dbReference>
<dbReference type="InterPro" id="IPR050469">
    <property type="entry name" value="Diguanylate_Cyclase"/>
</dbReference>
<evidence type="ECO:0000259" key="5">
    <source>
        <dbReference type="PROSITE" id="PS50887"/>
    </source>
</evidence>
<organism evidence="6 7">
    <name type="scientific">Pseudoalteromonas fenneropenaei</name>
    <dbReference type="NCBI Taxonomy" id="1737459"/>
    <lineage>
        <taxon>Bacteria</taxon>
        <taxon>Pseudomonadati</taxon>
        <taxon>Pseudomonadota</taxon>
        <taxon>Gammaproteobacteria</taxon>
        <taxon>Alteromonadales</taxon>
        <taxon>Pseudoalteromonadaceae</taxon>
        <taxon>Pseudoalteromonas</taxon>
    </lineage>
</organism>
<dbReference type="InterPro" id="IPR001789">
    <property type="entry name" value="Sig_transdc_resp-reg_receiver"/>
</dbReference>
<gene>
    <name evidence="6" type="ORF">ACFOEE_07190</name>
</gene>
<comment type="catalytic activity">
    <reaction evidence="2">
        <text>2 GTP = 3',3'-c-di-GMP + 2 diphosphate</text>
        <dbReference type="Rhea" id="RHEA:24898"/>
        <dbReference type="ChEBI" id="CHEBI:33019"/>
        <dbReference type="ChEBI" id="CHEBI:37565"/>
        <dbReference type="ChEBI" id="CHEBI:58805"/>
        <dbReference type="EC" id="2.7.7.65"/>
    </reaction>
</comment>
<dbReference type="Gene3D" id="3.30.70.270">
    <property type="match status" value="1"/>
</dbReference>
<dbReference type="InterPro" id="IPR029787">
    <property type="entry name" value="Nucleotide_cyclase"/>
</dbReference>
<accession>A0ABV7CI76</accession>
<dbReference type="NCBIfam" id="TIGR00254">
    <property type="entry name" value="GGDEF"/>
    <property type="match status" value="1"/>
</dbReference>